<keyword evidence="1" id="KW-1133">Transmembrane helix</keyword>
<sequence length="147" mass="16734">MTEFKDKIKFLKSARTAGMFYVIWQVVMFAFLILGIIISAFNLKTISQQGLLSAFAFPVIVYLIWFLGNFVSGFFVMYKAFYLYEKVQKWNLYEQTQISTSSLLINKISVIIGVGTLPLGIGFFVLLACATSLWVKTLTIEKQLLVD</sequence>
<keyword evidence="3" id="KW-1185">Reference proteome</keyword>
<reference evidence="2 3" key="1">
    <citation type="submission" date="2019-01" db="EMBL/GenBank/DDBJ databases">
        <authorList>
            <consortium name="Pathogen Informatics"/>
        </authorList>
    </citation>
    <scope>NUCLEOTIDE SEQUENCE [LARGE SCALE GENOMIC DNA]</scope>
    <source>
        <strain evidence="2 3">NCTC10179</strain>
    </source>
</reference>
<evidence type="ECO:0000313" key="3">
    <source>
        <dbReference type="Proteomes" id="UP000289497"/>
    </source>
</evidence>
<protein>
    <submittedName>
        <fullName evidence="2">Uncharacterized protein</fullName>
    </submittedName>
</protein>
<dbReference type="EMBL" id="LR215039">
    <property type="protein sequence ID" value="VEU76137.1"/>
    <property type="molecule type" value="Genomic_DNA"/>
</dbReference>
<keyword evidence="1" id="KW-0472">Membrane</keyword>
<feature type="transmembrane region" description="Helical" evidence="1">
    <location>
        <begin position="21"/>
        <end position="43"/>
    </location>
</feature>
<evidence type="ECO:0000256" key="1">
    <source>
        <dbReference type="SAM" id="Phobius"/>
    </source>
</evidence>
<feature type="transmembrane region" description="Helical" evidence="1">
    <location>
        <begin position="55"/>
        <end position="78"/>
    </location>
</feature>
<dbReference type="Proteomes" id="UP000289497">
    <property type="component" value="Chromosome"/>
</dbReference>
<organism evidence="2 3">
    <name type="scientific">Mycoplasmopsis columboralis</name>
    <dbReference type="NCBI Taxonomy" id="171282"/>
    <lineage>
        <taxon>Bacteria</taxon>
        <taxon>Bacillati</taxon>
        <taxon>Mycoplasmatota</taxon>
        <taxon>Mycoplasmoidales</taxon>
        <taxon>Metamycoplasmataceae</taxon>
        <taxon>Mycoplasmopsis</taxon>
    </lineage>
</organism>
<gene>
    <name evidence="2" type="ORF">NCTC10179_00307</name>
</gene>
<name>A0A449B6A7_9BACT</name>
<dbReference type="KEGG" id="mcou:NCTC10179_00307"/>
<evidence type="ECO:0000313" key="2">
    <source>
        <dbReference type="EMBL" id="VEU76137.1"/>
    </source>
</evidence>
<feature type="transmembrane region" description="Helical" evidence="1">
    <location>
        <begin position="110"/>
        <end position="135"/>
    </location>
</feature>
<keyword evidence="1" id="KW-0812">Transmembrane</keyword>
<proteinExistence type="predicted"/>
<accession>A0A449B6A7</accession>
<dbReference type="AlphaFoldDB" id="A0A449B6A7"/>
<dbReference type="RefSeq" id="WP_036433877.1">
    <property type="nucleotide sequence ID" value="NZ_LR215039.1"/>
</dbReference>